<dbReference type="Proteomes" id="UP000464954">
    <property type="component" value="Chromosome"/>
</dbReference>
<evidence type="ECO:0000256" key="1">
    <source>
        <dbReference type="ARBA" id="ARBA00006611"/>
    </source>
</evidence>
<dbReference type="GO" id="GO:0016887">
    <property type="term" value="F:ATP hydrolysis activity"/>
    <property type="evidence" value="ECO:0007669"/>
    <property type="project" value="TreeGrafter"/>
</dbReference>
<evidence type="ECO:0000259" key="4">
    <source>
        <dbReference type="PROSITE" id="PS00662"/>
    </source>
</evidence>
<dbReference type="KEGG" id="taer:GT409_14020"/>
<dbReference type="PANTHER" id="PTHR30258">
    <property type="entry name" value="TYPE II SECRETION SYSTEM PROTEIN GSPE-RELATED"/>
    <property type="match status" value="1"/>
</dbReference>
<keyword evidence="2" id="KW-0547">Nucleotide-binding</keyword>
<dbReference type="InterPro" id="IPR001482">
    <property type="entry name" value="T2SS/T4SS_dom"/>
</dbReference>
<evidence type="ECO:0000313" key="6">
    <source>
        <dbReference type="Proteomes" id="UP000464954"/>
    </source>
</evidence>
<keyword evidence="6" id="KW-1185">Reference proteome</keyword>
<keyword evidence="3" id="KW-0067">ATP-binding</keyword>
<dbReference type="Pfam" id="PF05157">
    <property type="entry name" value="MshEN"/>
    <property type="match status" value="1"/>
</dbReference>
<dbReference type="Gene3D" id="3.30.450.90">
    <property type="match status" value="1"/>
</dbReference>
<name>A0A6P1M9D3_9BACT</name>
<dbReference type="InterPro" id="IPR007831">
    <property type="entry name" value="T2SS_GspE_N"/>
</dbReference>
<dbReference type="GO" id="GO:0005524">
    <property type="term" value="F:ATP binding"/>
    <property type="evidence" value="ECO:0007669"/>
    <property type="project" value="UniProtKB-KW"/>
</dbReference>
<dbReference type="AlphaFoldDB" id="A0A6P1M9D3"/>
<reference evidence="5 6" key="1">
    <citation type="submission" date="2020-01" db="EMBL/GenBank/DDBJ databases">
        <title>Ponticoccus aerotolerans gen. nov., sp. nov., an anaerobic bacterium and proposal of Ponticoccusceae fam. nov., Ponticoccusles ord. nov. and Ponticoccuse classis nov. in the phylum Kiritimatiellaeota.</title>
        <authorList>
            <person name="Zhou L.Y."/>
            <person name="Du Z.J."/>
        </authorList>
    </citation>
    <scope>NUCLEOTIDE SEQUENCE [LARGE SCALE GENOMIC DNA]</scope>
    <source>
        <strain evidence="5 6">S-5007</strain>
    </source>
</reference>
<dbReference type="InterPro" id="IPR003593">
    <property type="entry name" value="AAA+_ATPase"/>
</dbReference>
<accession>A0A6P1M9D3</accession>
<evidence type="ECO:0000313" key="5">
    <source>
        <dbReference type="EMBL" id="QHI70507.1"/>
    </source>
</evidence>
<organism evidence="5 6">
    <name type="scientific">Tichowtungia aerotolerans</name>
    <dbReference type="NCBI Taxonomy" id="2697043"/>
    <lineage>
        <taxon>Bacteria</taxon>
        <taxon>Pseudomonadati</taxon>
        <taxon>Kiritimatiellota</taxon>
        <taxon>Tichowtungiia</taxon>
        <taxon>Tichowtungiales</taxon>
        <taxon>Tichowtungiaceae</taxon>
        <taxon>Tichowtungia</taxon>
    </lineage>
</organism>
<dbReference type="PROSITE" id="PS00662">
    <property type="entry name" value="T2SP_E"/>
    <property type="match status" value="1"/>
</dbReference>
<dbReference type="CDD" id="cd01129">
    <property type="entry name" value="PulE-GspE-like"/>
    <property type="match status" value="1"/>
</dbReference>
<dbReference type="FunFam" id="3.30.450.90:FF:000001">
    <property type="entry name" value="Type II secretion system ATPase GspE"/>
    <property type="match status" value="1"/>
</dbReference>
<dbReference type="GO" id="GO:0005886">
    <property type="term" value="C:plasma membrane"/>
    <property type="evidence" value="ECO:0007669"/>
    <property type="project" value="TreeGrafter"/>
</dbReference>
<dbReference type="PANTHER" id="PTHR30258:SF2">
    <property type="entry name" value="COMG OPERON PROTEIN 1"/>
    <property type="match status" value="1"/>
</dbReference>
<dbReference type="Gene3D" id="3.40.50.300">
    <property type="entry name" value="P-loop containing nucleotide triphosphate hydrolases"/>
    <property type="match status" value="1"/>
</dbReference>
<comment type="similarity">
    <text evidence="1">Belongs to the GSP E family.</text>
</comment>
<dbReference type="InterPro" id="IPR037257">
    <property type="entry name" value="T2SS_E_N_sf"/>
</dbReference>
<evidence type="ECO:0000256" key="3">
    <source>
        <dbReference type="ARBA" id="ARBA00022840"/>
    </source>
</evidence>
<dbReference type="RefSeq" id="WP_160629683.1">
    <property type="nucleotide sequence ID" value="NZ_CP047593.1"/>
</dbReference>
<evidence type="ECO:0000256" key="2">
    <source>
        <dbReference type="ARBA" id="ARBA00022741"/>
    </source>
</evidence>
<dbReference type="SUPFAM" id="SSF52540">
    <property type="entry name" value="P-loop containing nucleoside triphosphate hydrolases"/>
    <property type="match status" value="1"/>
</dbReference>
<gene>
    <name evidence="5" type="ORF">GT409_14020</name>
</gene>
<protein>
    <recommendedName>
        <fullName evidence="4">Bacterial type II secretion system protein E domain-containing protein</fullName>
    </recommendedName>
</protein>
<dbReference type="SMART" id="SM00382">
    <property type="entry name" value="AAA"/>
    <property type="match status" value="1"/>
</dbReference>
<proteinExistence type="inferred from homology"/>
<sequence>MNTRKTMTQQQLQELFLEHEDEEVSLHHIAEHCGLASAKELAEAFSELLNIPFMDIPEECHIERSVIELVPEPVAKRYTLIPFEQNNEHSLTVVMANPLDLDAIDTVRSQTKLEVHRVVGVEDDILRLINKSYQAESYIEEGLQDIISLENIDLDLDPGDTMHVELDHLKDQANDVPVIRFVNLLLMGAIRDRASDIHFEPGERSVSVRFRVDGVLREVTPPPRALYAAIATRIKILSELDIAEHRLPQDGRFKFKVHGRVIDVRVSVLPVAHGEKVVLRILDREALLVDMVDVGFDPVMLQQFKTILNHPNGIILLTGPTGSGKTTTLYSALNYLKNPERNIQTVEDPIEYLIDGINQTAIRPQINLDFANCLRSILRQDPDIIMIGEIRDMETAQIATRSSLTGHLVLSTLHTNDAPSSFSRLRDIGVPSYLISATVRLVIAQRLVRKICSRCKEETTANPEQVELISRICPDAPSWKFYHGKGCPDCQHTGFHGRTGIFEFLKVSDEFRRLVAEDANDNVLRDTAIRGGMETLASNGFIKVKSGVTTVDEVLHVTQQI</sequence>
<dbReference type="Pfam" id="PF00437">
    <property type="entry name" value="T2SSE"/>
    <property type="match status" value="1"/>
</dbReference>
<dbReference type="EMBL" id="CP047593">
    <property type="protein sequence ID" value="QHI70507.1"/>
    <property type="molecule type" value="Genomic_DNA"/>
</dbReference>
<dbReference type="FunFam" id="3.40.50.300:FF:000398">
    <property type="entry name" value="Type IV pilus assembly ATPase PilB"/>
    <property type="match status" value="1"/>
</dbReference>
<feature type="domain" description="Bacterial type II secretion system protein E" evidence="4">
    <location>
        <begin position="378"/>
        <end position="392"/>
    </location>
</feature>
<dbReference type="InterPro" id="IPR027417">
    <property type="entry name" value="P-loop_NTPase"/>
</dbReference>
<dbReference type="Gene3D" id="3.30.300.160">
    <property type="entry name" value="Type II secretion system, protein E, N-terminal domain"/>
    <property type="match status" value="1"/>
</dbReference>
<dbReference type="SUPFAM" id="SSF160246">
    <property type="entry name" value="EspE N-terminal domain-like"/>
    <property type="match status" value="1"/>
</dbReference>